<reference evidence="1" key="1">
    <citation type="submission" date="2018-05" db="EMBL/GenBank/DDBJ databases">
        <authorList>
            <person name="Lanie J.A."/>
            <person name="Ng W.-L."/>
            <person name="Kazmierczak K.M."/>
            <person name="Andrzejewski T.M."/>
            <person name="Davidsen T.M."/>
            <person name="Wayne K.J."/>
            <person name="Tettelin H."/>
            <person name="Glass J.I."/>
            <person name="Rusch D."/>
            <person name="Podicherti R."/>
            <person name="Tsui H.-C.T."/>
            <person name="Winkler M.E."/>
        </authorList>
    </citation>
    <scope>NUCLEOTIDE SEQUENCE</scope>
</reference>
<dbReference type="InterPro" id="IPR053143">
    <property type="entry name" value="Arylsulfate_ST"/>
</dbReference>
<protein>
    <recommendedName>
        <fullName evidence="2">Aryl sulfotransferase</fullName>
    </recommendedName>
</protein>
<dbReference type="Gene3D" id="2.130.10.10">
    <property type="entry name" value="YVTN repeat-like/Quinoprotein amine dehydrogenase"/>
    <property type="match status" value="1"/>
</dbReference>
<dbReference type="InterPro" id="IPR039535">
    <property type="entry name" value="ASST-like"/>
</dbReference>
<dbReference type="InterPro" id="IPR015943">
    <property type="entry name" value="WD40/YVTN_repeat-like_dom_sf"/>
</dbReference>
<feature type="non-terminal residue" evidence="1">
    <location>
        <position position="1"/>
    </location>
</feature>
<evidence type="ECO:0008006" key="2">
    <source>
        <dbReference type="Google" id="ProtNLM"/>
    </source>
</evidence>
<dbReference type="PANTHER" id="PTHR35340:SF5">
    <property type="entry name" value="ASST-DOMAIN-CONTAINING PROTEIN"/>
    <property type="match status" value="1"/>
</dbReference>
<dbReference type="PANTHER" id="PTHR35340">
    <property type="entry name" value="PQQ ENZYME REPEAT PROTEIN-RELATED"/>
    <property type="match status" value="1"/>
</dbReference>
<dbReference type="AlphaFoldDB" id="A0A381X3N7"/>
<name>A0A381X3N7_9ZZZZ</name>
<accession>A0A381X3N7</accession>
<dbReference type="Pfam" id="PF14269">
    <property type="entry name" value="Arylsulfotran_2"/>
    <property type="match status" value="1"/>
</dbReference>
<evidence type="ECO:0000313" key="1">
    <source>
        <dbReference type="EMBL" id="SVA59335.1"/>
    </source>
</evidence>
<dbReference type="EMBL" id="UINC01013792">
    <property type="protein sequence ID" value="SVA59335.1"/>
    <property type="molecule type" value="Genomic_DNA"/>
</dbReference>
<dbReference type="SUPFAM" id="SSF63829">
    <property type="entry name" value="Calcium-dependent phosphotriesterase"/>
    <property type="match status" value="1"/>
</dbReference>
<sequence length="329" mass="36924">DMDGNFVHRWHSDGGINYGFLLPNGNLLFRDKGSNPNSPSSNAIREFDWEGNLIWEYRNPNLRRHCRLTNGNNLFLCNLQNELSPELTRQVQGGFPTPSDPERMGGDLVLEVRPDGSTVSEWRSSEHLDSQKHIICPLENRGAWGGANDISAPDDSIFLISFRVLDTVAIVDRATGDFKWQWGPGQISHQHNPTLLSNGNVLLLDNGAHRRGLSSSRIVEVDPATDEIVWQYLPDPLVSFFTHFTGGAERLPNGNTLITEGMTGRLFEVTPSNQIVWEYISPFLAKNQHGLNNGVFRAHRYGPDYLAFSGRQLDPKRHGNLNRLYGGVI</sequence>
<organism evidence="1">
    <name type="scientific">marine metagenome</name>
    <dbReference type="NCBI Taxonomy" id="408172"/>
    <lineage>
        <taxon>unclassified sequences</taxon>
        <taxon>metagenomes</taxon>
        <taxon>ecological metagenomes</taxon>
    </lineage>
</organism>
<proteinExistence type="predicted"/>
<gene>
    <name evidence="1" type="ORF">METZ01_LOCUS112189</name>
</gene>